<name>A0A0F9SUG5_9ZZZZ</name>
<organism evidence="1">
    <name type="scientific">marine sediment metagenome</name>
    <dbReference type="NCBI Taxonomy" id="412755"/>
    <lineage>
        <taxon>unclassified sequences</taxon>
        <taxon>metagenomes</taxon>
        <taxon>ecological metagenomes</taxon>
    </lineage>
</organism>
<dbReference type="EMBL" id="LAZR01002227">
    <property type="protein sequence ID" value="KKN32808.1"/>
    <property type="molecule type" value="Genomic_DNA"/>
</dbReference>
<dbReference type="AlphaFoldDB" id="A0A0F9SUG5"/>
<proteinExistence type="predicted"/>
<protein>
    <submittedName>
        <fullName evidence="1">Uncharacterized protein</fullName>
    </submittedName>
</protein>
<sequence>MAPTMSTVGFTGTAQGMSERQDYKLLLVLNYFHKQGYRVFRHGDCVGSDDHAATIASFLGYEVWGHPPIYEAKRAFNKATKFWEEPADYLIRNGIIVDKSEVLVATPRTFNEARRSGTWYTVRYARRVQLPLRIIIWPDGTTKKEEE</sequence>
<reference evidence="1" key="1">
    <citation type="journal article" date="2015" name="Nature">
        <title>Complex archaea that bridge the gap between prokaryotes and eukaryotes.</title>
        <authorList>
            <person name="Spang A."/>
            <person name="Saw J.H."/>
            <person name="Jorgensen S.L."/>
            <person name="Zaremba-Niedzwiedzka K."/>
            <person name="Martijn J."/>
            <person name="Lind A.E."/>
            <person name="van Eijk R."/>
            <person name="Schleper C."/>
            <person name="Guy L."/>
            <person name="Ettema T.J."/>
        </authorList>
    </citation>
    <scope>NUCLEOTIDE SEQUENCE</scope>
</reference>
<evidence type="ECO:0000313" key="1">
    <source>
        <dbReference type="EMBL" id="KKN32808.1"/>
    </source>
</evidence>
<gene>
    <name evidence="1" type="ORF">LCGC14_0809990</name>
</gene>
<comment type="caution">
    <text evidence="1">The sequence shown here is derived from an EMBL/GenBank/DDBJ whole genome shotgun (WGS) entry which is preliminary data.</text>
</comment>
<dbReference type="SUPFAM" id="SSF102405">
    <property type="entry name" value="MCP/YpsA-like"/>
    <property type="match status" value="1"/>
</dbReference>
<accession>A0A0F9SUG5</accession>